<keyword evidence="5 8" id="KW-0732">Signal</keyword>
<keyword evidence="4" id="KW-0964">Secreted</keyword>
<evidence type="ECO:0000313" key="10">
    <source>
        <dbReference type="Proteomes" id="UP000270094"/>
    </source>
</evidence>
<accession>A0A3P7IK65</accession>
<evidence type="ECO:0000256" key="8">
    <source>
        <dbReference type="SAM" id="SignalP"/>
    </source>
</evidence>
<dbReference type="EMBL" id="UYYB01014820">
    <property type="protein sequence ID" value="VDM70126.1"/>
    <property type="molecule type" value="Genomic_DNA"/>
</dbReference>
<evidence type="ECO:0000256" key="3">
    <source>
        <dbReference type="ARBA" id="ARBA00017453"/>
    </source>
</evidence>
<evidence type="ECO:0000256" key="5">
    <source>
        <dbReference type="ARBA" id="ARBA00022729"/>
    </source>
</evidence>
<keyword evidence="6" id="KW-0175">Coiled coil</keyword>
<comment type="similarity">
    <text evidence="2">Belongs to the fatty-acid and retinol-binding protein (FARBP) family.</text>
</comment>
<dbReference type="AlphaFoldDB" id="A0A3P7IK65"/>
<dbReference type="PANTHER" id="PTHR31418:SF7">
    <property type="entry name" value="FATTY-ACID AND RETINOL-BINDING PROTEIN 1"/>
    <property type="match status" value="1"/>
</dbReference>
<dbReference type="Gene3D" id="1.20.120.1100">
    <property type="match status" value="1"/>
</dbReference>
<evidence type="ECO:0000256" key="2">
    <source>
        <dbReference type="ARBA" id="ARBA00006648"/>
    </source>
</evidence>
<evidence type="ECO:0000256" key="7">
    <source>
        <dbReference type="ARBA" id="ARBA00023121"/>
    </source>
</evidence>
<feature type="signal peptide" evidence="8">
    <location>
        <begin position="1"/>
        <end position="17"/>
    </location>
</feature>
<keyword evidence="10" id="KW-1185">Reference proteome</keyword>
<gene>
    <name evidence="9" type="ORF">SVUK_LOCUS5124</name>
</gene>
<evidence type="ECO:0000256" key="4">
    <source>
        <dbReference type="ARBA" id="ARBA00022525"/>
    </source>
</evidence>
<feature type="chain" id="PRO_5018270887" description="Fatty-acid and retinol-binding protein 1" evidence="8">
    <location>
        <begin position="18"/>
        <end position="190"/>
    </location>
</feature>
<proteinExistence type="inferred from homology"/>
<evidence type="ECO:0000313" key="9">
    <source>
        <dbReference type="EMBL" id="VDM70126.1"/>
    </source>
</evidence>
<dbReference type="PANTHER" id="PTHR31418">
    <property type="entry name" value="FATTY-ACID AND RETINOL-BINDING PROTEIN 1"/>
    <property type="match status" value="1"/>
</dbReference>
<dbReference type="OrthoDB" id="5808308at2759"/>
<reference evidence="9 10" key="1">
    <citation type="submission" date="2018-11" db="EMBL/GenBank/DDBJ databases">
        <authorList>
            <consortium name="Pathogen Informatics"/>
        </authorList>
    </citation>
    <scope>NUCLEOTIDE SEQUENCE [LARGE SCALE GENOMIC DNA]</scope>
</reference>
<dbReference type="Pfam" id="PF05823">
    <property type="entry name" value="Gp-FAR-1"/>
    <property type="match status" value="1"/>
</dbReference>
<dbReference type="Proteomes" id="UP000270094">
    <property type="component" value="Unassembled WGS sequence"/>
</dbReference>
<evidence type="ECO:0000256" key="6">
    <source>
        <dbReference type="ARBA" id="ARBA00023054"/>
    </source>
</evidence>
<protein>
    <recommendedName>
        <fullName evidence="3">Fatty-acid and retinol-binding protein 1</fullName>
    </recommendedName>
</protein>
<dbReference type="InterPro" id="IPR008632">
    <property type="entry name" value="Gp-FAR-1"/>
</dbReference>
<dbReference type="GO" id="GO:0008289">
    <property type="term" value="F:lipid binding"/>
    <property type="evidence" value="ECO:0007669"/>
    <property type="project" value="UniProtKB-KW"/>
</dbReference>
<evidence type="ECO:0000256" key="1">
    <source>
        <dbReference type="ARBA" id="ARBA00004613"/>
    </source>
</evidence>
<comment type="subcellular location">
    <subcellularLocation>
        <location evidence="1">Secreted</location>
    </subcellularLocation>
</comment>
<organism evidence="9 10">
    <name type="scientific">Strongylus vulgaris</name>
    <name type="common">Blood worm</name>
    <dbReference type="NCBI Taxonomy" id="40348"/>
    <lineage>
        <taxon>Eukaryota</taxon>
        <taxon>Metazoa</taxon>
        <taxon>Ecdysozoa</taxon>
        <taxon>Nematoda</taxon>
        <taxon>Chromadorea</taxon>
        <taxon>Rhabditida</taxon>
        <taxon>Rhabditina</taxon>
        <taxon>Rhabditomorpha</taxon>
        <taxon>Strongyloidea</taxon>
        <taxon>Strongylidae</taxon>
        <taxon>Strongylus</taxon>
    </lineage>
</organism>
<name>A0A3P7IK65_STRVU</name>
<keyword evidence="7" id="KW-0446">Lipid-binding</keyword>
<dbReference type="GO" id="GO:0005576">
    <property type="term" value="C:extracellular region"/>
    <property type="evidence" value="ECO:0007669"/>
    <property type="project" value="UniProtKB-SubCell"/>
</dbReference>
<sequence>MLRELIAIVAFLCIVHADFGGNEGTGLLALFIFFVRFEIFLLDVIPKEAKEFFTGLTEEDKKVIKDVVRDSANMNADEALAALKEKSPELGAKAEKLYAVMKEKVDALGTEAKTFIRLIFTMIRKVHSEIVLGNKPSKDELRKKVESAISKYNALPDPAKDDLQKQFPLLSSVFKSGKLHKMAEKLLSKY</sequence>